<reference evidence="4" key="2">
    <citation type="submission" date="2023-01" db="EMBL/GenBank/DDBJ databases">
        <title>Draft genome sequence of Litoribrevibacter albus strain NBRC 110071.</title>
        <authorList>
            <person name="Sun Q."/>
            <person name="Mori K."/>
        </authorList>
    </citation>
    <scope>NUCLEOTIDE SEQUENCE</scope>
    <source>
        <strain evidence="4">NBRC 110071</strain>
    </source>
</reference>
<dbReference type="Proteomes" id="UP001161389">
    <property type="component" value="Unassembled WGS sequence"/>
</dbReference>
<feature type="domain" description="CBS" evidence="3">
    <location>
        <begin position="34"/>
        <end position="95"/>
    </location>
</feature>
<evidence type="ECO:0000256" key="1">
    <source>
        <dbReference type="ARBA" id="ARBA00023122"/>
    </source>
</evidence>
<organism evidence="4 5">
    <name type="scientific">Litoribrevibacter albus</name>
    <dbReference type="NCBI Taxonomy" id="1473156"/>
    <lineage>
        <taxon>Bacteria</taxon>
        <taxon>Pseudomonadati</taxon>
        <taxon>Pseudomonadota</taxon>
        <taxon>Gammaproteobacteria</taxon>
        <taxon>Oceanospirillales</taxon>
        <taxon>Oceanospirillaceae</taxon>
        <taxon>Litoribrevibacter</taxon>
    </lineage>
</organism>
<dbReference type="AlphaFoldDB" id="A0AA37S980"/>
<protein>
    <recommendedName>
        <fullName evidence="3">CBS domain-containing protein</fullName>
    </recommendedName>
</protein>
<dbReference type="InterPro" id="IPR051257">
    <property type="entry name" value="Diverse_CBS-Domain"/>
</dbReference>
<dbReference type="PROSITE" id="PS51371">
    <property type="entry name" value="CBS"/>
    <property type="match status" value="2"/>
</dbReference>
<evidence type="ECO:0000313" key="4">
    <source>
        <dbReference type="EMBL" id="GLQ31732.1"/>
    </source>
</evidence>
<sequence>MKKFKLHPVSTVDELAWPDSADITTMDTPAIEFFTDFYLVQPLVLSESMTAVQARETMVRSHVRLKFVIDTDDHFVGVISSDDLIERKIVQKVAEGYGRDDIPVSELMTPKRDLMALSIEDVEKATIEDVVNVLKDYHQQHCLVVDPSTHKIRGIFSSSDISRKLKLPINIQDQSDFYRVFSAIN</sequence>
<keyword evidence="1 2" id="KW-0129">CBS domain</keyword>
<dbReference type="SUPFAM" id="SSF54631">
    <property type="entry name" value="CBS-domain pair"/>
    <property type="match status" value="1"/>
</dbReference>
<reference evidence="4" key="1">
    <citation type="journal article" date="2014" name="Int. J. Syst. Evol. Microbiol.">
        <title>Complete genome sequence of Corynebacterium casei LMG S-19264T (=DSM 44701T), isolated from a smear-ripened cheese.</title>
        <authorList>
            <consortium name="US DOE Joint Genome Institute (JGI-PGF)"/>
            <person name="Walter F."/>
            <person name="Albersmeier A."/>
            <person name="Kalinowski J."/>
            <person name="Ruckert C."/>
        </authorList>
    </citation>
    <scope>NUCLEOTIDE SEQUENCE</scope>
    <source>
        <strain evidence="4">NBRC 110071</strain>
    </source>
</reference>
<gene>
    <name evidence="4" type="ORF">GCM10007876_22110</name>
</gene>
<accession>A0AA37S980</accession>
<evidence type="ECO:0000259" key="3">
    <source>
        <dbReference type="PROSITE" id="PS51371"/>
    </source>
</evidence>
<dbReference type="Pfam" id="PF00571">
    <property type="entry name" value="CBS"/>
    <property type="match status" value="2"/>
</dbReference>
<dbReference type="Gene3D" id="3.10.580.10">
    <property type="entry name" value="CBS-domain"/>
    <property type="match status" value="1"/>
</dbReference>
<dbReference type="PANTHER" id="PTHR43080:SF2">
    <property type="entry name" value="CBS DOMAIN-CONTAINING PROTEIN"/>
    <property type="match status" value="1"/>
</dbReference>
<name>A0AA37S980_9GAMM</name>
<proteinExistence type="predicted"/>
<keyword evidence="5" id="KW-1185">Reference proteome</keyword>
<dbReference type="InterPro" id="IPR046342">
    <property type="entry name" value="CBS_dom_sf"/>
</dbReference>
<feature type="domain" description="CBS" evidence="3">
    <location>
        <begin position="108"/>
        <end position="171"/>
    </location>
</feature>
<dbReference type="InterPro" id="IPR000644">
    <property type="entry name" value="CBS_dom"/>
</dbReference>
<evidence type="ECO:0000313" key="5">
    <source>
        <dbReference type="Proteomes" id="UP001161389"/>
    </source>
</evidence>
<dbReference type="PANTHER" id="PTHR43080">
    <property type="entry name" value="CBS DOMAIN-CONTAINING PROTEIN CBSX3, MITOCHONDRIAL"/>
    <property type="match status" value="1"/>
</dbReference>
<dbReference type="EMBL" id="BSNM01000014">
    <property type="protein sequence ID" value="GLQ31732.1"/>
    <property type="molecule type" value="Genomic_DNA"/>
</dbReference>
<comment type="caution">
    <text evidence="4">The sequence shown here is derived from an EMBL/GenBank/DDBJ whole genome shotgun (WGS) entry which is preliminary data.</text>
</comment>
<evidence type="ECO:0000256" key="2">
    <source>
        <dbReference type="PROSITE-ProRule" id="PRU00703"/>
    </source>
</evidence>
<dbReference type="RefSeq" id="WP_284381434.1">
    <property type="nucleotide sequence ID" value="NZ_BSNM01000014.1"/>
</dbReference>